<sequence>MRNALLVALVMLLPLLVFHDTAQSIAAIWERSETFAHGYLILPISLWLVWRQRAELQRLPLQPYWPAFLALLACGAAWLLAELVEVAIVRQYALAAMLPLSVLAVLGKRIAWALLFPLAFILFAVPVGEGLVPPLIDLTADVTVDALRLTGIPVLRDGNNFSIPSGNWSVVDACSGLRYLISSVTLGALFAYLSYRSTWRRAAFVLASIIVPLAANGARAYMIVMMGHLSGMTMAVGVDHLIYGWLFFGVVMLLLFWIGSFWREDQREAAKAVANVRAAQPLAWRSLLGTSAVVLLALVVWPLLAARAEHGAAAAPPVQLALSSSTPTAPDFSKWQPSFAPASSTLRQSFAGQPPVGLAVLYYRDVPGGEKMISSTNRLGEEKGELRENSVALRDERIGARTMAVREAMLGVEGRRLLVWQWYWINGNMTSSNYVGKLLQVKEKLIGGSGDGAAVMVFSPYDEDPAAARAAMRAFLDSNIKPLDQALASNQRP</sequence>
<keyword evidence="3" id="KW-0645">Protease</keyword>
<dbReference type="EMBL" id="WWCJ01000026">
    <property type="protein sequence ID" value="MYN05228.1"/>
    <property type="molecule type" value="Genomic_DNA"/>
</dbReference>
<evidence type="ECO:0000259" key="9">
    <source>
        <dbReference type="Pfam" id="PF11984"/>
    </source>
</evidence>
<dbReference type="Proteomes" id="UP000448575">
    <property type="component" value="Unassembled WGS sequence"/>
</dbReference>
<dbReference type="GO" id="GO:0006508">
    <property type="term" value="P:proteolysis"/>
    <property type="evidence" value="ECO:0007669"/>
    <property type="project" value="UniProtKB-KW"/>
</dbReference>
<proteinExistence type="predicted"/>
<evidence type="ECO:0000313" key="10">
    <source>
        <dbReference type="EMBL" id="MYN05228.1"/>
    </source>
</evidence>
<accession>A0A6N9HNH5</accession>
<dbReference type="GO" id="GO:0005886">
    <property type="term" value="C:plasma membrane"/>
    <property type="evidence" value="ECO:0007669"/>
    <property type="project" value="UniProtKB-SubCell"/>
</dbReference>
<organism evidence="10 11">
    <name type="scientific">Pseudoduganella guangdongensis</name>
    <dbReference type="NCBI Taxonomy" id="2692179"/>
    <lineage>
        <taxon>Bacteria</taxon>
        <taxon>Pseudomonadati</taxon>
        <taxon>Pseudomonadota</taxon>
        <taxon>Betaproteobacteria</taxon>
        <taxon>Burkholderiales</taxon>
        <taxon>Oxalobacteraceae</taxon>
        <taxon>Telluria group</taxon>
        <taxon>Pseudoduganella</taxon>
    </lineage>
</organism>
<keyword evidence="7 8" id="KW-0472">Membrane</keyword>
<keyword evidence="11" id="KW-1185">Reference proteome</keyword>
<keyword evidence="2" id="KW-1003">Cell membrane</keyword>
<dbReference type="NCBIfam" id="TIGR03109">
    <property type="entry name" value="exosort_XrtA"/>
    <property type="match status" value="1"/>
</dbReference>
<feature type="transmembrane region" description="Helical" evidence="8">
    <location>
        <begin position="242"/>
        <end position="262"/>
    </location>
</feature>
<feature type="transmembrane region" description="Helical" evidence="8">
    <location>
        <begin position="202"/>
        <end position="222"/>
    </location>
</feature>
<dbReference type="InterPro" id="IPR014263">
    <property type="entry name" value="Methanolan_biosynth_EpsI"/>
</dbReference>
<feature type="transmembrane region" description="Helical" evidence="8">
    <location>
        <begin position="113"/>
        <end position="132"/>
    </location>
</feature>
<evidence type="ECO:0000256" key="6">
    <source>
        <dbReference type="ARBA" id="ARBA00022989"/>
    </source>
</evidence>
<dbReference type="GO" id="GO:0008233">
    <property type="term" value="F:peptidase activity"/>
    <property type="evidence" value="ECO:0007669"/>
    <property type="project" value="UniProtKB-KW"/>
</dbReference>
<comment type="caution">
    <text evidence="10">The sequence shown here is derived from an EMBL/GenBank/DDBJ whole genome shotgun (WGS) entry which is preliminary data.</text>
</comment>
<evidence type="ECO:0000313" key="11">
    <source>
        <dbReference type="Proteomes" id="UP000448575"/>
    </source>
</evidence>
<feature type="domain" description="Methanolan biosynthesis EpsI" evidence="9">
    <location>
        <begin position="294"/>
        <end position="485"/>
    </location>
</feature>
<dbReference type="Pfam" id="PF09721">
    <property type="entry name" value="Exosortase_EpsH"/>
    <property type="match status" value="1"/>
</dbReference>
<protein>
    <submittedName>
        <fullName evidence="10">Exosortase A</fullName>
        <ecNumber evidence="10">3.4.22.-</ecNumber>
    </submittedName>
</protein>
<reference evidence="10 11" key="1">
    <citation type="submission" date="2019-12" db="EMBL/GenBank/DDBJ databases">
        <title>Novel species isolated from a subtropical stream in China.</title>
        <authorList>
            <person name="Lu H."/>
        </authorList>
    </citation>
    <scope>NUCLEOTIDE SEQUENCE [LARGE SCALE GENOMIC DNA]</scope>
    <source>
        <strain evidence="10 11">DS3</strain>
    </source>
</reference>
<keyword evidence="4 8" id="KW-0812">Transmembrane</keyword>
<evidence type="ECO:0000256" key="7">
    <source>
        <dbReference type="ARBA" id="ARBA00023136"/>
    </source>
</evidence>
<dbReference type="InterPro" id="IPR019127">
    <property type="entry name" value="Exosortase"/>
</dbReference>
<feature type="transmembrane region" description="Helical" evidence="8">
    <location>
        <begin position="282"/>
        <end position="304"/>
    </location>
</feature>
<evidence type="ECO:0000256" key="3">
    <source>
        <dbReference type="ARBA" id="ARBA00022670"/>
    </source>
</evidence>
<evidence type="ECO:0000256" key="4">
    <source>
        <dbReference type="ARBA" id="ARBA00022692"/>
    </source>
</evidence>
<feature type="transmembrane region" description="Helical" evidence="8">
    <location>
        <begin position="63"/>
        <end position="81"/>
    </location>
</feature>
<dbReference type="NCBIfam" id="TIGR02602">
    <property type="entry name" value="8TM_EpsH"/>
    <property type="match status" value="1"/>
</dbReference>
<dbReference type="NCBIfam" id="TIGR02914">
    <property type="entry name" value="EpsI_fam"/>
    <property type="match status" value="1"/>
</dbReference>
<evidence type="ECO:0000256" key="5">
    <source>
        <dbReference type="ARBA" id="ARBA00022801"/>
    </source>
</evidence>
<dbReference type="AlphaFoldDB" id="A0A6N9HNH5"/>
<keyword evidence="5 10" id="KW-0378">Hydrolase</keyword>
<evidence type="ECO:0000256" key="2">
    <source>
        <dbReference type="ARBA" id="ARBA00022475"/>
    </source>
</evidence>
<comment type="subcellular location">
    <subcellularLocation>
        <location evidence="1">Cell membrane</location>
        <topology evidence="1">Multi-pass membrane protein</topology>
    </subcellularLocation>
</comment>
<dbReference type="NCBIfam" id="TIGR04178">
    <property type="entry name" value="exo_archaeo"/>
    <property type="match status" value="1"/>
</dbReference>
<name>A0A6N9HNH5_9BURK</name>
<evidence type="ECO:0000256" key="1">
    <source>
        <dbReference type="ARBA" id="ARBA00004651"/>
    </source>
</evidence>
<evidence type="ECO:0000256" key="8">
    <source>
        <dbReference type="SAM" id="Phobius"/>
    </source>
</evidence>
<feature type="transmembrane region" description="Helical" evidence="8">
    <location>
        <begin position="177"/>
        <end position="195"/>
    </location>
</feature>
<dbReference type="InterPro" id="IPR013426">
    <property type="entry name" value="EpsH-like"/>
</dbReference>
<dbReference type="Pfam" id="PF11984">
    <property type="entry name" value="DUF3485"/>
    <property type="match status" value="1"/>
</dbReference>
<dbReference type="EC" id="3.4.22.-" evidence="10"/>
<keyword evidence="6 8" id="KW-1133">Transmembrane helix</keyword>
<dbReference type="InterPro" id="IPR017540">
    <property type="entry name" value="Exosortase-1"/>
</dbReference>
<dbReference type="InterPro" id="IPR026392">
    <property type="entry name" value="Exo/Archaeosortase_dom"/>
</dbReference>
<gene>
    <name evidence="10" type="primary">xrtA</name>
    <name evidence="10" type="ORF">GTP41_24335</name>
</gene>